<comment type="subcellular location">
    <subcellularLocation>
        <location evidence="7">Cell inner membrane</location>
        <topology evidence="7">Peripheral membrane protein</topology>
    </subcellularLocation>
    <subcellularLocation>
        <location evidence="1">Membrane</location>
    </subcellularLocation>
</comment>
<comment type="function">
    <text evidence="7">F(1)F(0) ATP synthase produces ATP from ADP in the presence of a proton or sodium gradient. F-type ATPases consist of two structural domains, F(1) containing the extramembraneous catalytic core and F(0) containing the membrane proton channel, linked together by a central stalk and a peripheral stalk. During catalysis, ATP synthesis in the catalytic domain of F(1) is coupled via a rotary mechanism of the central stalk subunits to proton translocation.</text>
</comment>
<dbReference type="AlphaFoldDB" id="G0IWY9"/>
<evidence type="ECO:0000256" key="5">
    <source>
        <dbReference type="ARBA" id="ARBA00023136"/>
    </source>
</evidence>
<dbReference type="PRINTS" id="PR00125">
    <property type="entry name" value="ATPASEDELTA"/>
</dbReference>
<dbReference type="InterPro" id="IPR026015">
    <property type="entry name" value="ATP_synth_OSCP/delta_N_sf"/>
</dbReference>
<dbReference type="Gene3D" id="1.10.520.20">
    <property type="entry name" value="N-terminal domain of the delta subunit of the F1F0-ATP synthase"/>
    <property type="match status" value="1"/>
</dbReference>
<dbReference type="EMBL" id="CP002955">
    <property type="protein sequence ID" value="AEL24907.1"/>
    <property type="molecule type" value="Genomic_DNA"/>
</dbReference>
<dbReference type="PANTHER" id="PTHR11910">
    <property type="entry name" value="ATP SYNTHASE DELTA CHAIN"/>
    <property type="match status" value="1"/>
</dbReference>
<keyword evidence="9" id="KW-1185">Reference proteome</keyword>
<evidence type="ECO:0000256" key="3">
    <source>
        <dbReference type="ARBA" id="ARBA00022781"/>
    </source>
</evidence>
<dbReference type="InterPro" id="IPR020781">
    <property type="entry name" value="ATPase_OSCP/d_CS"/>
</dbReference>
<dbReference type="InterPro" id="IPR000711">
    <property type="entry name" value="ATPase_OSCP/dsu"/>
</dbReference>
<keyword evidence="3 7" id="KW-0375">Hydrogen ion transport</keyword>
<evidence type="ECO:0000256" key="1">
    <source>
        <dbReference type="ARBA" id="ARBA00004370"/>
    </source>
</evidence>
<keyword evidence="4 7" id="KW-0406">Ion transport</keyword>
<evidence type="ECO:0000313" key="8">
    <source>
        <dbReference type="EMBL" id="AEL24907.1"/>
    </source>
</evidence>
<proteinExistence type="inferred from homology"/>
<keyword evidence="6 7" id="KW-0066">ATP synthesis</keyword>
<gene>
    <name evidence="7" type="primary">atpH</name>
    <name evidence="8" type="ordered locus">Cycma_1135</name>
</gene>
<comment type="subunit">
    <text evidence="7">F-type ATPases have 2 components, F(1) - the catalytic core - and F(0) - the membrane proton channel. F(1) has five subunits: alpha(3), beta(3), gamma(1), delta(1), epsilon(1). F(0) has three main subunits: a(1), b(2) and c(10-14). The alpha and beta chains form an alternating ring which encloses part of the gamma chain. F(1) is attached to F(0) by a central stalk formed by the gamma and epsilon chains, while a peripheral stalk is formed by the delta and b chains.</text>
</comment>
<dbReference type="GO" id="GO:0046933">
    <property type="term" value="F:proton-transporting ATP synthase activity, rotational mechanism"/>
    <property type="evidence" value="ECO:0007669"/>
    <property type="project" value="UniProtKB-UniRule"/>
</dbReference>
<keyword evidence="7" id="KW-0997">Cell inner membrane</keyword>
<evidence type="ECO:0000256" key="4">
    <source>
        <dbReference type="ARBA" id="ARBA00023065"/>
    </source>
</evidence>
<keyword evidence="7" id="KW-0139">CF(1)</keyword>
<dbReference type="Proteomes" id="UP000001635">
    <property type="component" value="Chromosome"/>
</dbReference>
<dbReference type="STRING" id="880070.Cycma_1135"/>
<name>G0IWY9_CYCMS</name>
<evidence type="ECO:0000256" key="6">
    <source>
        <dbReference type="ARBA" id="ARBA00023310"/>
    </source>
</evidence>
<evidence type="ECO:0000256" key="7">
    <source>
        <dbReference type="HAMAP-Rule" id="MF_01416"/>
    </source>
</evidence>
<dbReference type="OrthoDB" id="9802471at2"/>
<keyword evidence="5 7" id="KW-0472">Membrane</keyword>
<dbReference type="NCBIfam" id="TIGR01145">
    <property type="entry name" value="ATP_synt_delta"/>
    <property type="match status" value="1"/>
</dbReference>
<dbReference type="SUPFAM" id="SSF47928">
    <property type="entry name" value="N-terminal domain of the delta subunit of the F1F0-ATP synthase"/>
    <property type="match status" value="1"/>
</dbReference>
<protein>
    <recommendedName>
        <fullName evidence="7">ATP synthase subunit delta</fullName>
    </recommendedName>
    <alternativeName>
        <fullName evidence="7">ATP synthase F(1) sector subunit delta</fullName>
    </alternativeName>
    <alternativeName>
        <fullName evidence="7">F-type ATPase subunit delta</fullName>
        <shortName evidence="7">F-ATPase subunit delta</shortName>
    </alternativeName>
</protein>
<dbReference type="KEGG" id="cmr:Cycma_1135"/>
<evidence type="ECO:0000313" key="9">
    <source>
        <dbReference type="Proteomes" id="UP000001635"/>
    </source>
</evidence>
<dbReference type="eggNOG" id="COG0712">
    <property type="taxonomic scope" value="Bacteria"/>
</dbReference>
<dbReference type="RefSeq" id="WP_014019204.1">
    <property type="nucleotide sequence ID" value="NC_015914.1"/>
</dbReference>
<dbReference type="HAMAP" id="MF_01416">
    <property type="entry name" value="ATP_synth_delta_bact"/>
    <property type="match status" value="1"/>
</dbReference>
<accession>G0IWY9</accession>
<organism evidence="8 9">
    <name type="scientific">Cyclobacterium marinum (strain ATCC 25205 / DSM 745 / LMG 13164 / NCIMB 1802)</name>
    <name type="common">Flectobacillus marinus</name>
    <dbReference type="NCBI Taxonomy" id="880070"/>
    <lineage>
        <taxon>Bacteria</taxon>
        <taxon>Pseudomonadati</taxon>
        <taxon>Bacteroidota</taxon>
        <taxon>Cytophagia</taxon>
        <taxon>Cytophagales</taxon>
        <taxon>Cyclobacteriaceae</taxon>
        <taxon>Cyclobacterium</taxon>
    </lineage>
</organism>
<evidence type="ECO:0000256" key="2">
    <source>
        <dbReference type="ARBA" id="ARBA00022448"/>
    </source>
</evidence>
<keyword evidence="7" id="KW-1003">Cell membrane</keyword>
<dbReference type="PROSITE" id="PS00389">
    <property type="entry name" value="ATPASE_DELTA"/>
    <property type="match status" value="1"/>
</dbReference>
<reference evidence="9" key="1">
    <citation type="submission" date="2011-07" db="EMBL/GenBank/DDBJ databases">
        <title>The complete genome of Cyclobacterium marinum DSM 745.</title>
        <authorList>
            <person name="Lucas S."/>
            <person name="Han J."/>
            <person name="Lapidus A."/>
            <person name="Bruce D."/>
            <person name="Goodwin L."/>
            <person name="Pitluck S."/>
            <person name="Peters L."/>
            <person name="Kyrpides N."/>
            <person name="Mavromatis K."/>
            <person name="Ivanova N."/>
            <person name="Ovchinnikova G."/>
            <person name="Chertkov O."/>
            <person name="Detter J.C."/>
            <person name="Tapia R."/>
            <person name="Han C."/>
            <person name="Land M."/>
            <person name="Hauser L."/>
            <person name="Markowitz V."/>
            <person name="Cheng J.-F."/>
            <person name="Hugenholtz P."/>
            <person name="Woyke T."/>
            <person name="Wu D."/>
            <person name="Tindall B."/>
            <person name="Schuetze A."/>
            <person name="Brambilla E."/>
            <person name="Klenk H.-P."/>
            <person name="Eisen J.A."/>
        </authorList>
    </citation>
    <scope>NUCLEOTIDE SEQUENCE [LARGE SCALE GENOMIC DNA]</scope>
    <source>
        <strain evidence="9">ATCC 25205 / DSM 745 / LMG 13164 / NCIMB 1802</strain>
    </source>
</reference>
<keyword evidence="2 7" id="KW-0813">Transport</keyword>
<sequence>MSAYKVASRYAKSLLELAVEKKELDQVKLDMTTVLSLNAGDSSFSDMVKSPVISSDKKLAVLKSLIGKNASALTLKFFDLVVEKGRTGFLPDMATAFLRLYNDHLGIQTAEVVSTIQLDEDLRTSFKEIVKEVSGKNKVNLIEKIDPNLIGGFVLKIGDKQLDESIKSKLQQLHLDLTQNLYEKKY</sequence>
<comment type="similarity">
    <text evidence="7">Belongs to the ATPase delta chain family.</text>
</comment>
<dbReference type="GO" id="GO:0005886">
    <property type="term" value="C:plasma membrane"/>
    <property type="evidence" value="ECO:0007669"/>
    <property type="project" value="UniProtKB-SubCell"/>
</dbReference>
<dbReference type="HOGENOM" id="CLU_085114_4_1_10"/>
<dbReference type="GO" id="GO:0045259">
    <property type="term" value="C:proton-transporting ATP synthase complex"/>
    <property type="evidence" value="ECO:0007669"/>
    <property type="project" value="UniProtKB-KW"/>
</dbReference>
<dbReference type="Pfam" id="PF00213">
    <property type="entry name" value="OSCP"/>
    <property type="match status" value="1"/>
</dbReference>
<comment type="function">
    <text evidence="7">This protein is part of the stalk that links CF(0) to CF(1). It either transmits conformational changes from CF(0) to CF(1) or is implicated in proton conduction.</text>
</comment>